<dbReference type="AlphaFoldDB" id="A0AA38Y7K3"/>
<dbReference type="EMBL" id="JAPDRN010000027">
    <property type="protein sequence ID" value="KAJ9636976.1"/>
    <property type="molecule type" value="Genomic_DNA"/>
</dbReference>
<feature type="binding site" evidence="6">
    <location>
        <begin position="163"/>
        <end position="166"/>
    </location>
    <ligand>
        <name>substrate</name>
    </ligand>
</feature>
<dbReference type="EC" id="3.5.1.4" evidence="3"/>
<evidence type="ECO:0000259" key="7">
    <source>
        <dbReference type="Pfam" id="PF01425"/>
    </source>
</evidence>
<dbReference type="InterPro" id="IPR036928">
    <property type="entry name" value="AS_sf"/>
</dbReference>
<proteinExistence type="inferred from homology"/>
<comment type="similarity">
    <text evidence="2">Belongs to the amidase family.</text>
</comment>
<protein>
    <recommendedName>
        <fullName evidence="3">amidase</fullName>
        <ecNumber evidence="3">3.5.1.4</ecNumber>
    </recommendedName>
</protein>
<feature type="binding site" evidence="6">
    <location>
        <position position="142"/>
    </location>
    <ligand>
        <name>substrate</name>
    </ligand>
</feature>
<dbReference type="SUPFAM" id="SSF75304">
    <property type="entry name" value="Amidase signature (AS) enzymes"/>
    <property type="match status" value="1"/>
</dbReference>
<feature type="active site" description="Charge relay system" evidence="5">
    <location>
        <position position="142"/>
    </location>
</feature>
<sequence length="512" mass="56039">MYATGEVSVEDVVVAVILQAIEAHEKTNCLTEPLFESAVERARELDQYHRKTGKLVGPLHGIPMSLKDQFDIAGVDTTFGYVGRAFRPASEDAPMTKVLKDLGAVIITKTNVPQTILWGETENPMWGLTTLPDRPDFTAGGSSGGEAALLSLDGSLCGWGTDIGGSIRGPSHFNGLFGLKPTSSRFSHRGVPGPHEGQEHVPSSVGPMAKRLSSLVAVTRAVLNSQAWLQDPKVVPMPWREAIYQEVLNRRLRIGLIVDDGIVEPHPPIQRAVREAAALLRKAGHEIVPWDTSEHMSFIEIQVSLVVAVDKCRHAVAAGPHTQSQDQFYRADGGEDIRREIAGAGEPMLPHVEALVASSKPISVYDYWQLNRAKVRAQQTYNTKWDDAGVDVLLSPVAGHAALPHGCFRYTGYTKVWNFLDYTALSFPWTIVSKHLDSHDVNATSTTDRDRSAGLSNPFNAYNRRLYDLASMDGLPVGVQIIGRRFDEEKVLAVAEILQSEADKSTQKATGR</sequence>
<dbReference type="PROSITE" id="PS00571">
    <property type="entry name" value="AMIDASES"/>
    <property type="match status" value="1"/>
</dbReference>
<dbReference type="InterPro" id="IPR023631">
    <property type="entry name" value="Amidase_dom"/>
</dbReference>
<dbReference type="Pfam" id="PF01425">
    <property type="entry name" value="Amidase"/>
    <property type="match status" value="1"/>
</dbReference>
<dbReference type="Proteomes" id="UP001172681">
    <property type="component" value="Unassembled WGS sequence"/>
</dbReference>
<feature type="domain" description="Amidase" evidence="7">
    <location>
        <begin position="12"/>
        <end position="492"/>
    </location>
</feature>
<dbReference type="GO" id="GO:0004040">
    <property type="term" value="F:amidase activity"/>
    <property type="evidence" value="ECO:0007669"/>
    <property type="project" value="UniProtKB-EC"/>
</dbReference>
<name>A0AA38Y7K3_9EURO</name>
<evidence type="ECO:0000256" key="4">
    <source>
        <dbReference type="ARBA" id="ARBA00022801"/>
    </source>
</evidence>
<evidence type="ECO:0000256" key="2">
    <source>
        <dbReference type="ARBA" id="ARBA00009199"/>
    </source>
</evidence>
<keyword evidence="4" id="KW-0378">Hydrolase</keyword>
<evidence type="ECO:0000313" key="9">
    <source>
        <dbReference type="Proteomes" id="UP001172681"/>
    </source>
</evidence>
<evidence type="ECO:0000256" key="1">
    <source>
        <dbReference type="ARBA" id="ARBA00001311"/>
    </source>
</evidence>
<evidence type="ECO:0000256" key="5">
    <source>
        <dbReference type="PIRSR" id="PIRSR001221-1"/>
    </source>
</evidence>
<feature type="active site" description="Acyl-ester intermediate" evidence="5">
    <location>
        <position position="166"/>
    </location>
</feature>
<evidence type="ECO:0000256" key="3">
    <source>
        <dbReference type="ARBA" id="ARBA00012922"/>
    </source>
</evidence>
<accession>A0AA38Y7K3</accession>
<dbReference type="InterPro" id="IPR020556">
    <property type="entry name" value="Amidase_CS"/>
</dbReference>
<evidence type="ECO:0000256" key="6">
    <source>
        <dbReference type="PIRSR" id="PIRSR001221-2"/>
    </source>
</evidence>
<comment type="caution">
    <text evidence="8">The sequence shown here is derived from an EMBL/GenBank/DDBJ whole genome shotgun (WGS) entry which is preliminary data.</text>
</comment>
<keyword evidence="9" id="KW-1185">Reference proteome</keyword>
<organism evidence="8 9">
    <name type="scientific">Knufia peltigerae</name>
    <dbReference type="NCBI Taxonomy" id="1002370"/>
    <lineage>
        <taxon>Eukaryota</taxon>
        <taxon>Fungi</taxon>
        <taxon>Dikarya</taxon>
        <taxon>Ascomycota</taxon>
        <taxon>Pezizomycotina</taxon>
        <taxon>Eurotiomycetes</taxon>
        <taxon>Chaetothyriomycetidae</taxon>
        <taxon>Chaetothyriales</taxon>
        <taxon>Trichomeriaceae</taxon>
        <taxon>Knufia</taxon>
    </lineage>
</organism>
<comment type="catalytic activity">
    <reaction evidence="1">
        <text>a monocarboxylic acid amide + H2O = a monocarboxylate + NH4(+)</text>
        <dbReference type="Rhea" id="RHEA:12020"/>
        <dbReference type="ChEBI" id="CHEBI:15377"/>
        <dbReference type="ChEBI" id="CHEBI:28938"/>
        <dbReference type="ChEBI" id="CHEBI:35757"/>
        <dbReference type="ChEBI" id="CHEBI:83628"/>
        <dbReference type="EC" id="3.5.1.4"/>
    </reaction>
</comment>
<feature type="active site" description="Charge relay system" evidence="5">
    <location>
        <position position="67"/>
    </location>
</feature>
<dbReference type="PANTHER" id="PTHR46072">
    <property type="entry name" value="AMIDASE-RELATED-RELATED"/>
    <property type="match status" value="1"/>
</dbReference>
<reference evidence="8" key="1">
    <citation type="submission" date="2022-10" db="EMBL/GenBank/DDBJ databases">
        <title>Culturing micro-colonial fungi from biological soil crusts in the Mojave desert and describing Neophaeococcomyces mojavensis, and introducing the new genera and species Taxawa tesnikishii.</title>
        <authorList>
            <person name="Kurbessoian T."/>
            <person name="Stajich J.E."/>
        </authorList>
    </citation>
    <scope>NUCLEOTIDE SEQUENCE</scope>
    <source>
        <strain evidence="8">TK_35</strain>
    </source>
</reference>
<evidence type="ECO:0000313" key="8">
    <source>
        <dbReference type="EMBL" id="KAJ9636976.1"/>
    </source>
</evidence>
<gene>
    <name evidence="8" type="ORF">H2204_005123</name>
</gene>
<dbReference type="PANTHER" id="PTHR46072:SF2">
    <property type="entry name" value="AMIDASE (EUROFUNG)"/>
    <property type="match status" value="1"/>
</dbReference>
<dbReference type="Gene3D" id="3.90.1300.10">
    <property type="entry name" value="Amidase signature (AS) domain"/>
    <property type="match status" value="1"/>
</dbReference>
<dbReference type="PIRSF" id="PIRSF001221">
    <property type="entry name" value="Amidase_fungi"/>
    <property type="match status" value="1"/>
</dbReference>
<feature type="binding site" evidence="6">
    <location>
        <position position="116"/>
    </location>
    <ligand>
        <name>substrate</name>
    </ligand>
</feature>